<evidence type="ECO:0000313" key="2">
    <source>
        <dbReference type="Proteomes" id="UP001146351"/>
    </source>
</evidence>
<evidence type="ECO:0000313" key="1">
    <source>
        <dbReference type="EMBL" id="KAJ5182831.1"/>
    </source>
</evidence>
<comment type="caution">
    <text evidence="1">The sequence shown here is derived from an EMBL/GenBank/DDBJ whole genome shotgun (WGS) entry which is preliminary data.</text>
</comment>
<keyword evidence="2" id="KW-1185">Reference proteome</keyword>
<dbReference type="Proteomes" id="UP001146351">
    <property type="component" value="Unassembled WGS sequence"/>
</dbReference>
<sequence length="183" mass="19690">MDLLHDATGDYGGDTAITPIWGNGSTGGYRTQTAREPGRLQNVGPVRVPTEGMLGFWKSHCGLPTMGLSLDSDIYSGVTVSEKPGEGGVEVEACPTSVQLPFIPGQVFVSMKAVIQKALSAPIHGMRKLNRLILQGHGPMVTSGTRIRPRIGRRVEMAWVYQPHVRACGWAVERSNLARPDAA</sequence>
<protein>
    <submittedName>
        <fullName evidence="1">Uncharacterized protein</fullName>
    </submittedName>
</protein>
<dbReference type="AlphaFoldDB" id="A0A9W9LYJ5"/>
<gene>
    <name evidence="1" type="ORF">N7492_000447</name>
</gene>
<dbReference type="EMBL" id="JAPQKO010000001">
    <property type="protein sequence ID" value="KAJ5182831.1"/>
    <property type="molecule type" value="Genomic_DNA"/>
</dbReference>
<reference evidence="1" key="2">
    <citation type="journal article" date="2023" name="IMA Fungus">
        <title>Comparative genomic study of the Penicillium genus elucidates a diverse pangenome and 15 lateral gene transfer events.</title>
        <authorList>
            <person name="Petersen C."/>
            <person name="Sorensen T."/>
            <person name="Nielsen M.R."/>
            <person name="Sondergaard T.E."/>
            <person name="Sorensen J.L."/>
            <person name="Fitzpatrick D.A."/>
            <person name="Frisvad J.C."/>
            <person name="Nielsen K.L."/>
        </authorList>
    </citation>
    <scope>NUCLEOTIDE SEQUENCE</scope>
    <source>
        <strain evidence="1">IBT 21917</strain>
    </source>
</reference>
<proteinExistence type="predicted"/>
<reference evidence="1" key="1">
    <citation type="submission" date="2022-11" db="EMBL/GenBank/DDBJ databases">
        <authorList>
            <person name="Petersen C."/>
        </authorList>
    </citation>
    <scope>NUCLEOTIDE SEQUENCE</scope>
    <source>
        <strain evidence="1">IBT 21917</strain>
    </source>
</reference>
<organism evidence="1 2">
    <name type="scientific">Penicillium capsulatum</name>
    <dbReference type="NCBI Taxonomy" id="69766"/>
    <lineage>
        <taxon>Eukaryota</taxon>
        <taxon>Fungi</taxon>
        <taxon>Dikarya</taxon>
        <taxon>Ascomycota</taxon>
        <taxon>Pezizomycotina</taxon>
        <taxon>Eurotiomycetes</taxon>
        <taxon>Eurotiomycetidae</taxon>
        <taxon>Eurotiales</taxon>
        <taxon>Aspergillaceae</taxon>
        <taxon>Penicillium</taxon>
    </lineage>
</organism>
<accession>A0A9W9LYJ5</accession>
<name>A0A9W9LYJ5_9EURO</name>